<evidence type="ECO:0000256" key="1">
    <source>
        <dbReference type="ARBA" id="ARBA00022490"/>
    </source>
</evidence>
<comment type="subcellular location">
    <subcellularLocation>
        <location evidence="7">Cytoplasm</location>
    </subcellularLocation>
</comment>
<evidence type="ECO:0000256" key="4">
    <source>
        <dbReference type="ARBA" id="ARBA00022840"/>
    </source>
</evidence>
<feature type="binding site" evidence="7">
    <location>
        <position position="200"/>
    </location>
    <ligand>
        <name>D-alanine</name>
        <dbReference type="ChEBI" id="CHEBI:57416"/>
    </ligand>
</feature>
<feature type="binding site" evidence="7">
    <location>
        <begin position="155"/>
        <end position="156"/>
    </location>
    <ligand>
        <name>ATP</name>
        <dbReference type="ChEBI" id="CHEBI:30616"/>
    </ligand>
</feature>
<keyword evidence="11" id="KW-1185">Reference proteome</keyword>
<comment type="function">
    <text evidence="5 7">Catalyzes the first step in the D-alanylation of lipoteichoic acid (LTA), the activation of D-alanine and its transfer onto the D-alanyl carrier protein (Dcp) DltC. In an ATP-dependent two-step reaction, forms a high energy D-alanyl-AMP intermediate, followed by transfer of the D-alanyl residue as a thiol ester to the phosphopantheinyl prosthetic group of the Dcp. D-alanylation of LTA plays an important role in modulating the properties of the cell wall in Gram-positive bacteria, influencing the net charge of the cell wall.</text>
</comment>
<dbReference type="InterPro" id="IPR020845">
    <property type="entry name" value="AMP-binding_CS"/>
</dbReference>
<dbReference type="NCBIfam" id="TIGR01733">
    <property type="entry name" value="AA-adenyl-dom"/>
    <property type="match status" value="1"/>
</dbReference>
<dbReference type="GO" id="GO:0070395">
    <property type="term" value="P:lipoteichoic acid biosynthetic process"/>
    <property type="evidence" value="ECO:0007669"/>
    <property type="project" value="UniProtKB-UniRule"/>
</dbReference>
<feature type="domain" description="AMP-binding enzyme C-terminal" evidence="9">
    <location>
        <begin position="417"/>
        <end position="497"/>
    </location>
</feature>
<dbReference type="CDD" id="cd05945">
    <property type="entry name" value="DltA"/>
    <property type="match status" value="1"/>
</dbReference>
<dbReference type="PANTHER" id="PTHR45398:SF1">
    <property type="entry name" value="ENZYME, PUTATIVE (JCVI)-RELATED"/>
    <property type="match status" value="1"/>
</dbReference>
<dbReference type="InterPro" id="IPR025110">
    <property type="entry name" value="AMP-bd_C"/>
</dbReference>
<evidence type="ECO:0000256" key="3">
    <source>
        <dbReference type="ARBA" id="ARBA00022741"/>
    </source>
</evidence>
<dbReference type="EMBL" id="AZDI01000002">
    <property type="protein sequence ID" value="KRK46199.1"/>
    <property type="molecule type" value="Genomic_DNA"/>
</dbReference>
<dbReference type="InterPro" id="IPR045851">
    <property type="entry name" value="AMP-bd_C_sf"/>
</dbReference>
<comment type="similarity">
    <text evidence="6 7">Belongs to the ATP-dependent AMP-binding enzyme family. DltA subfamily.</text>
</comment>
<evidence type="ECO:0000259" key="8">
    <source>
        <dbReference type="Pfam" id="PF00501"/>
    </source>
</evidence>
<feature type="binding site" evidence="7">
    <location>
        <position position="497"/>
    </location>
    <ligand>
        <name>D-alanine</name>
        <dbReference type="ChEBI" id="CHEBI:57416"/>
    </ligand>
</feature>
<keyword evidence="2 7" id="KW-0436">Ligase</keyword>
<dbReference type="SUPFAM" id="SSF56801">
    <property type="entry name" value="Acetyl-CoA synthetase-like"/>
    <property type="match status" value="1"/>
</dbReference>
<dbReference type="InterPro" id="IPR042099">
    <property type="entry name" value="ANL_N_sf"/>
</dbReference>
<keyword evidence="4 7" id="KW-0067">ATP-binding</keyword>
<evidence type="ECO:0000256" key="7">
    <source>
        <dbReference type="HAMAP-Rule" id="MF_00593"/>
    </source>
</evidence>
<protein>
    <recommendedName>
        <fullName evidence="7">D-alanine--D-alanyl carrier protein ligase</fullName>
        <shortName evidence="7">DCL</shortName>
        <ecNumber evidence="7">6.2.1.54</ecNumber>
    </recommendedName>
    <alternativeName>
        <fullName evidence="7">D-alanine--poly(phosphoribitol) ligase subunit 1</fullName>
    </alternativeName>
    <alternativeName>
        <fullName evidence="7">D-alanine-activating enzyme</fullName>
        <shortName evidence="7">DAE</shortName>
    </alternativeName>
</protein>
<dbReference type="GO" id="GO:0005737">
    <property type="term" value="C:cytoplasm"/>
    <property type="evidence" value="ECO:0007669"/>
    <property type="project" value="UniProtKB-SubCell"/>
</dbReference>
<dbReference type="Pfam" id="PF13193">
    <property type="entry name" value="AMP-binding_C"/>
    <property type="match status" value="1"/>
</dbReference>
<sequence>MIKNVIKQIDMVATSDPTRIVYNNLGETNTYQQLKEKSDALASHIIELDLDKKSPIMVYGNQKFEMLVAFMGSVKAGHAYIPIDSHSPAERLEEIQNIAKPAACIAIAELPEIELSVPVISHTKLVEIIENGQGTVAPDPSLQVQGNDNFYIIFTSGTTGQPKGVQISHDNLISYVNWMIDDFSLPERPNILSQAPYSFDLSVMDVYPALTMGGQLSVLPQEVTDNFKVLFQTLPTLDLQVWVSTPSFMDICLLEPTFDADHLPDLSRFLFCGEELTHKTASALKKRFPMAKIFNTYGPTEATVAVSSVEITNDILEAYPRLPIGYSKADTKMTVVNSKNEVVPNGDEGELIIIGPSVSKGYINNPDKTASAFFEMDGGNAYRTGDAATISSDGMLLYRGRIDFQVKLHGYRIELEEVDHHVSSAPYVKQAITIPKYDKDHKVSQLIAYVVQKEHPFDRDIELTAAIKKDMAETTMSYMIPQKFVYVDALPLTQNGKIDRKKLINEVNA</sequence>
<accession>A0A0R1HU14</accession>
<dbReference type="Pfam" id="PF00501">
    <property type="entry name" value="AMP-binding"/>
    <property type="match status" value="1"/>
</dbReference>
<dbReference type="PATRIC" id="fig|1423719.4.peg.711"/>
<comment type="pathway">
    <text evidence="7">Cell wall biogenesis; lipoteichoic acid biosynthesis.</text>
</comment>
<dbReference type="OrthoDB" id="9765680at2"/>
<dbReference type="PROSITE" id="PS00455">
    <property type="entry name" value="AMP_BINDING"/>
    <property type="match status" value="1"/>
</dbReference>
<dbReference type="NCBIfam" id="TIGR01734">
    <property type="entry name" value="D-ala-DACP-lig"/>
    <property type="match status" value="1"/>
</dbReference>
<feature type="binding site" evidence="7">
    <location>
        <begin position="398"/>
        <end position="401"/>
    </location>
    <ligand>
        <name>ATP</name>
        <dbReference type="ChEBI" id="CHEBI:30616"/>
    </ligand>
</feature>
<organism evidence="10 11">
    <name type="scientific">Dellaglioa algida DSM 15638</name>
    <dbReference type="NCBI Taxonomy" id="1423719"/>
    <lineage>
        <taxon>Bacteria</taxon>
        <taxon>Bacillati</taxon>
        <taxon>Bacillota</taxon>
        <taxon>Bacilli</taxon>
        <taxon>Lactobacillales</taxon>
        <taxon>Lactobacillaceae</taxon>
        <taxon>Dellaglioa</taxon>
    </lineage>
</organism>
<dbReference type="Proteomes" id="UP000051450">
    <property type="component" value="Unassembled WGS sequence"/>
</dbReference>
<evidence type="ECO:0000256" key="2">
    <source>
        <dbReference type="ARBA" id="ARBA00022598"/>
    </source>
</evidence>
<dbReference type="FunFam" id="3.30.300.30:FF:000012">
    <property type="entry name" value="D-alanine--D-alanyl carrier protein ligase"/>
    <property type="match status" value="1"/>
</dbReference>
<dbReference type="InterPro" id="IPR010071">
    <property type="entry name" value="AA_adenyl_dom"/>
</dbReference>
<dbReference type="GO" id="GO:0047473">
    <property type="term" value="F:D-alanine [D-alanyl carrier protein] ligase activity"/>
    <property type="evidence" value="ECO:0007669"/>
    <property type="project" value="UniProtKB-UniRule"/>
</dbReference>
<feature type="binding site" evidence="7">
    <location>
        <position position="386"/>
    </location>
    <ligand>
        <name>ATP</name>
        <dbReference type="ChEBI" id="CHEBI:30616"/>
    </ligand>
</feature>
<keyword evidence="3 7" id="KW-0547">Nucleotide-binding</keyword>
<evidence type="ECO:0000313" key="11">
    <source>
        <dbReference type="Proteomes" id="UP000051450"/>
    </source>
</evidence>
<dbReference type="GO" id="GO:0005524">
    <property type="term" value="F:ATP binding"/>
    <property type="evidence" value="ECO:0007669"/>
    <property type="project" value="UniProtKB-KW"/>
</dbReference>
<evidence type="ECO:0000259" key="9">
    <source>
        <dbReference type="Pfam" id="PF13193"/>
    </source>
</evidence>
<feature type="binding site" evidence="7">
    <location>
        <begin position="295"/>
        <end position="300"/>
    </location>
    <ligand>
        <name>ATP</name>
        <dbReference type="ChEBI" id="CHEBI:30616"/>
    </ligand>
</feature>
<keyword evidence="1 7" id="KW-0963">Cytoplasm</keyword>
<comment type="catalytic activity">
    <reaction evidence="7">
        <text>holo-[D-alanyl-carrier protein] + D-alanine + ATP = D-alanyl-[D-alanyl-carrier protein] + AMP + diphosphate</text>
        <dbReference type="Rhea" id="RHEA:55132"/>
        <dbReference type="Rhea" id="RHEA-COMP:14102"/>
        <dbReference type="Rhea" id="RHEA-COMP:14103"/>
        <dbReference type="ChEBI" id="CHEBI:30616"/>
        <dbReference type="ChEBI" id="CHEBI:33019"/>
        <dbReference type="ChEBI" id="CHEBI:57416"/>
        <dbReference type="ChEBI" id="CHEBI:64479"/>
        <dbReference type="ChEBI" id="CHEBI:138620"/>
        <dbReference type="ChEBI" id="CHEBI:456215"/>
        <dbReference type="EC" id="6.2.1.54"/>
    </reaction>
</comment>
<evidence type="ECO:0000256" key="5">
    <source>
        <dbReference type="ARBA" id="ARBA00054605"/>
    </source>
</evidence>
<gene>
    <name evidence="7" type="primary">dltA</name>
    <name evidence="10" type="ORF">FC66_GL000701</name>
</gene>
<proteinExistence type="inferred from homology"/>
<reference evidence="10 11" key="1">
    <citation type="journal article" date="2015" name="Genome Announc.">
        <title>Expanding the biotechnology potential of lactobacilli through comparative genomics of 213 strains and associated genera.</title>
        <authorList>
            <person name="Sun Z."/>
            <person name="Harris H.M."/>
            <person name="McCann A."/>
            <person name="Guo C."/>
            <person name="Argimon S."/>
            <person name="Zhang W."/>
            <person name="Yang X."/>
            <person name="Jeffery I.B."/>
            <person name="Cooney J.C."/>
            <person name="Kagawa T.F."/>
            <person name="Liu W."/>
            <person name="Song Y."/>
            <person name="Salvetti E."/>
            <person name="Wrobel A."/>
            <person name="Rasinkangas P."/>
            <person name="Parkhill J."/>
            <person name="Rea M.C."/>
            <person name="O'Sullivan O."/>
            <person name="Ritari J."/>
            <person name="Douillard F.P."/>
            <person name="Paul Ross R."/>
            <person name="Yang R."/>
            <person name="Briner A.E."/>
            <person name="Felis G.E."/>
            <person name="de Vos W.M."/>
            <person name="Barrangou R."/>
            <person name="Klaenhammer T.R."/>
            <person name="Caufield P.W."/>
            <person name="Cui Y."/>
            <person name="Zhang H."/>
            <person name="O'Toole P.W."/>
        </authorList>
    </citation>
    <scope>NUCLEOTIDE SEQUENCE [LARGE SCALE GENOMIC DNA]</scope>
    <source>
        <strain evidence="10 11">DSM 15638</strain>
    </source>
</reference>
<dbReference type="EC" id="6.2.1.54" evidence="7"/>
<dbReference type="RefSeq" id="WP_083478934.1">
    <property type="nucleotide sequence ID" value="NZ_AZDI01000002.1"/>
</dbReference>
<feature type="binding site" evidence="7">
    <location>
        <position position="497"/>
    </location>
    <ligand>
        <name>ATP</name>
        <dbReference type="ChEBI" id="CHEBI:30616"/>
    </ligand>
</feature>
<dbReference type="PANTHER" id="PTHR45398">
    <property type="match status" value="1"/>
</dbReference>
<dbReference type="Gene3D" id="3.40.50.12780">
    <property type="entry name" value="N-terminal domain of ligase-like"/>
    <property type="match status" value="1"/>
</dbReference>
<feature type="binding site" evidence="7">
    <location>
        <position position="304"/>
    </location>
    <ligand>
        <name>D-alanine</name>
        <dbReference type="ChEBI" id="CHEBI:57416"/>
    </ligand>
</feature>
<dbReference type="HAMAP" id="MF_00593">
    <property type="entry name" value="DltA"/>
    <property type="match status" value="1"/>
</dbReference>
<dbReference type="InterPro" id="IPR000873">
    <property type="entry name" value="AMP-dep_synth/lig_dom"/>
</dbReference>
<dbReference type="STRING" id="1423719.FC66_GL000701"/>
<feature type="domain" description="AMP-dependent synthetase/ligase" evidence="8">
    <location>
        <begin position="13"/>
        <end position="362"/>
    </location>
</feature>
<dbReference type="AlphaFoldDB" id="A0A0R1HU14"/>
<evidence type="ECO:0000313" key="10">
    <source>
        <dbReference type="EMBL" id="KRK46199.1"/>
    </source>
</evidence>
<dbReference type="UniPathway" id="UPA00556"/>
<dbReference type="InterPro" id="IPR010072">
    <property type="entry name" value="DltA"/>
</dbReference>
<dbReference type="NCBIfam" id="NF003417">
    <property type="entry name" value="PRK04813.1"/>
    <property type="match status" value="1"/>
</dbReference>
<name>A0A0R1HU14_9LACO</name>
<evidence type="ECO:0000256" key="6">
    <source>
        <dbReference type="ARBA" id="ARBA00061336"/>
    </source>
</evidence>
<comment type="caution">
    <text evidence="10">The sequence shown here is derived from an EMBL/GenBank/DDBJ whole genome shotgun (WGS) entry which is preliminary data.</text>
</comment>
<dbReference type="InterPro" id="IPR044507">
    <property type="entry name" value="DltA-like"/>
</dbReference>
<dbReference type="Gene3D" id="3.30.300.30">
    <property type="match status" value="1"/>
</dbReference>